<dbReference type="EMBL" id="BMXO01000012">
    <property type="protein sequence ID" value="GGW62524.1"/>
    <property type="molecule type" value="Genomic_DNA"/>
</dbReference>
<evidence type="ECO:0008006" key="3">
    <source>
        <dbReference type="Google" id="ProtNLM"/>
    </source>
</evidence>
<name>A0ABQ2WMJ5_9GAMM</name>
<evidence type="ECO:0000313" key="1">
    <source>
        <dbReference type="EMBL" id="GGW62524.1"/>
    </source>
</evidence>
<dbReference type="RefSeq" id="WP_193461731.1">
    <property type="nucleotide sequence ID" value="NZ_BMXO01000012.1"/>
</dbReference>
<evidence type="ECO:0000313" key="2">
    <source>
        <dbReference type="Proteomes" id="UP000647585"/>
    </source>
</evidence>
<accession>A0ABQ2WMJ5</accession>
<protein>
    <recommendedName>
        <fullName evidence="3">GIY-YIG domain-containing protein</fullName>
    </recommendedName>
</protein>
<proteinExistence type="predicted"/>
<sequence length="204" mass="23832">MFECEHQGKSCLENDYYKFDDVAKHELADAPTVEEIVNLSEFCTCLTLPFIEGEESDGLLKLTDYLKKIRNKVGVYHLWIDVGYCQDHGAHSLLCVYVGKGNAVNRLVSHAREKWPQNQPLYISFYECENRLAKYIEELFLDAYEFYLNVSENNGSGYLYARWDKERFEMQHEIEEHADILDRKYGSGLEDIVNSWGDENESEK</sequence>
<reference evidence="2" key="1">
    <citation type="journal article" date="2019" name="Int. J. Syst. Evol. Microbiol.">
        <title>The Global Catalogue of Microorganisms (GCM) 10K type strain sequencing project: providing services to taxonomists for standard genome sequencing and annotation.</title>
        <authorList>
            <consortium name="The Broad Institute Genomics Platform"/>
            <consortium name="The Broad Institute Genome Sequencing Center for Infectious Disease"/>
            <person name="Wu L."/>
            <person name="Ma J."/>
        </authorList>
    </citation>
    <scope>NUCLEOTIDE SEQUENCE [LARGE SCALE GENOMIC DNA]</scope>
    <source>
        <strain evidence="2">KCTC 22157</strain>
    </source>
</reference>
<dbReference type="Proteomes" id="UP000647585">
    <property type="component" value="Unassembled WGS sequence"/>
</dbReference>
<gene>
    <name evidence="1" type="ORF">GCM10007158_24200</name>
</gene>
<keyword evidence="2" id="KW-1185">Reference proteome</keyword>
<organism evidence="1 2">
    <name type="scientific">Halomonas johnsoniae</name>
    <dbReference type="NCBI Taxonomy" id="502832"/>
    <lineage>
        <taxon>Bacteria</taxon>
        <taxon>Pseudomonadati</taxon>
        <taxon>Pseudomonadota</taxon>
        <taxon>Gammaproteobacteria</taxon>
        <taxon>Oceanospirillales</taxon>
        <taxon>Halomonadaceae</taxon>
        <taxon>Halomonas</taxon>
    </lineage>
</organism>
<comment type="caution">
    <text evidence="1">The sequence shown here is derived from an EMBL/GenBank/DDBJ whole genome shotgun (WGS) entry which is preliminary data.</text>
</comment>